<evidence type="ECO:0000256" key="2">
    <source>
        <dbReference type="ARBA" id="ARBA00005585"/>
    </source>
</evidence>
<evidence type="ECO:0000313" key="10">
    <source>
        <dbReference type="Proteomes" id="UP000274131"/>
    </source>
</evidence>
<dbReference type="EMBL" id="UXUI01009382">
    <property type="protein sequence ID" value="VDD93601.1"/>
    <property type="molecule type" value="Genomic_DNA"/>
</dbReference>
<evidence type="ECO:0000256" key="5">
    <source>
        <dbReference type="ARBA" id="ARBA00023136"/>
    </source>
</evidence>
<evidence type="ECO:0000313" key="9">
    <source>
        <dbReference type="EMBL" id="VDD93601.1"/>
    </source>
</evidence>
<evidence type="ECO:0000256" key="7">
    <source>
        <dbReference type="SAM" id="Phobius"/>
    </source>
</evidence>
<comment type="similarity">
    <text evidence="2">Belongs to the patched family.</text>
</comment>
<dbReference type="InterPro" id="IPR000731">
    <property type="entry name" value="SSD"/>
</dbReference>
<keyword evidence="6" id="KW-0325">Glycoprotein</keyword>
<feature type="transmembrane region" description="Helical" evidence="7">
    <location>
        <begin position="107"/>
        <end position="130"/>
    </location>
</feature>
<dbReference type="GO" id="GO:0005886">
    <property type="term" value="C:plasma membrane"/>
    <property type="evidence" value="ECO:0007669"/>
    <property type="project" value="TreeGrafter"/>
</dbReference>
<keyword evidence="10" id="KW-1185">Reference proteome</keyword>
<dbReference type="InterPro" id="IPR051697">
    <property type="entry name" value="Patched_domain-protein"/>
</dbReference>
<dbReference type="GO" id="GO:0030659">
    <property type="term" value="C:cytoplasmic vesicle membrane"/>
    <property type="evidence" value="ECO:0007669"/>
    <property type="project" value="TreeGrafter"/>
</dbReference>
<keyword evidence="3 7" id="KW-0812">Transmembrane</keyword>
<reference evidence="11" key="1">
    <citation type="submission" date="2017-02" db="UniProtKB">
        <authorList>
            <consortium name="WormBaseParasite"/>
        </authorList>
    </citation>
    <scope>IDENTIFICATION</scope>
</reference>
<evidence type="ECO:0000256" key="3">
    <source>
        <dbReference type="ARBA" id="ARBA00022692"/>
    </source>
</evidence>
<protein>
    <submittedName>
        <fullName evidence="11">SSD domain-containing protein</fullName>
    </submittedName>
</protein>
<dbReference type="Proteomes" id="UP000274131">
    <property type="component" value="Unassembled WGS sequence"/>
</dbReference>
<feature type="domain" description="SSD" evidence="8">
    <location>
        <begin position="106"/>
        <end position="190"/>
    </location>
</feature>
<comment type="subcellular location">
    <subcellularLocation>
        <location evidence="1">Membrane</location>
        <topology evidence="1">Multi-pass membrane protein</topology>
    </subcellularLocation>
</comment>
<dbReference type="WBParaSite" id="EVEC_0000890001-mRNA-1">
    <property type="protein sequence ID" value="EVEC_0000890001-mRNA-1"/>
    <property type="gene ID" value="EVEC_0000890001"/>
</dbReference>
<feature type="transmembrane region" description="Helical" evidence="7">
    <location>
        <begin position="136"/>
        <end position="162"/>
    </location>
</feature>
<accession>A0A0N4VE17</accession>
<dbReference type="OrthoDB" id="5870182at2759"/>
<keyword evidence="5 7" id="KW-0472">Membrane</keyword>
<dbReference type="GO" id="GO:0018996">
    <property type="term" value="P:molting cycle, collagen and cuticulin-based cuticle"/>
    <property type="evidence" value="ECO:0007669"/>
    <property type="project" value="TreeGrafter"/>
</dbReference>
<dbReference type="PANTHER" id="PTHR10796:SF189">
    <property type="entry name" value="SSD DOMAIN-CONTAINING PROTEIN"/>
    <property type="match status" value="1"/>
</dbReference>
<sequence>MQYKDFFDLTYPLATVGPFKSNIGKFLFDRTVNATGHITSSRTLAVYFTTFVNTSTKARRLQLFEKHVLKQVEKHNAIAKNAIRFVLHGAYPVSQEVKRGVKTAAKYYLTGAVLLISFVIGSFILASLTYRQKISSYIAVIAAAILSPVLASITALGIVLLIGLHINMLVLISPFLTLAMGIGNRHFTTL</sequence>
<dbReference type="AlphaFoldDB" id="A0A0N4VE17"/>
<evidence type="ECO:0000256" key="1">
    <source>
        <dbReference type="ARBA" id="ARBA00004141"/>
    </source>
</evidence>
<dbReference type="Pfam" id="PF02460">
    <property type="entry name" value="Patched"/>
    <property type="match status" value="1"/>
</dbReference>
<evidence type="ECO:0000256" key="4">
    <source>
        <dbReference type="ARBA" id="ARBA00022989"/>
    </source>
</evidence>
<name>A0A0N4VE17_ENTVE</name>
<reference evidence="9 10" key="2">
    <citation type="submission" date="2018-10" db="EMBL/GenBank/DDBJ databases">
        <authorList>
            <consortium name="Pathogen Informatics"/>
        </authorList>
    </citation>
    <scope>NUCLEOTIDE SEQUENCE [LARGE SCALE GENOMIC DNA]</scope>
</reference>
<evidence type="ECO:0000256" key="6">
    <source>
        <dbReference type="ARBA" id="ARBA00023180"/>
    </source>
</evidence>
<organism evidence="11">
    <name type="scientific">Enterobius vermicularis</name>
    <name type="common">Human pinworm</name>
    <dbReference type="NCBI Taxonomy" id="51028"/>
    <lineage>
        <taxon>Eukaryota</taxon>
        <taxon>Metazoa</taxon>
        <taxon>Ecdysozoa</taxon>
        <taxon>Nematoda</taxon>
        <taxon>Chromadorea</taxon>
        <taxon>Rhabditida</taxon>
        <taxon>Spirurina</taxon>
        <taxon>Oxyuridomorpha</taxon>
        <taxon>Oxyuroidea</taxon>
        <taxon>Oxyuridae</taxon>
        <taxon>Enterobius</taxon>
    </lineage>
</organism>
<feature type="transmembrane region" description="Helical" evidence="7">
    <location>
        <begin position="169"/>
        <end position="187"/>
    </location>
</feature>
<gene>
    <name evidence="9" type="ORF">EVEC_LOCUS8352</name>
</gene>
<dbReference type="PANTHER" id="PTHR10796">
    <property type="entry name" value="PATCHED-RELATED"/>
    <property type="match status" value="1"/>
</dbReference>
<proteinExistence type="inferred from homology"/>
<evidence type="ECO:0000313" key="11">
    <source>
        <dbReference type="WBParaSite" id="EVEC_0000890001-mRNA-1"/>
    </source>
</evidence>
<dbReference type="GO" id="GO:0006897">
    <property type="term" value="P:endocytosis"/>
    <property type="evidence" value="ECO:0007669"/>
    <property type="project" value="TreeGrafter"/>
</dbReference>
<dbReference type="InterPro" id="IPR003392">
    <property type="entry name" value="PTHD_SSD"/>
</dbReference>
<evidence type="ECO:0000259" key="8">
    <source>
        <dbReference type="PROSITE" id="PS50156"/>
    </source>
</evidence>
<keyword evidence="4 7" id="KW-1133">Transmembrane helix</keyword>
<dbReference type="PROSITE" id="PS50156">
    <property type="entry name" value="SSD"/>
    <property type="match status" value="1"/>
</dbReference>